<dbReference type="InterPro" id="IPR029058">
    <property type="entry name" value="AB_hydrolase_fold"/>
</dbReference>
<dbReference type="VEuPathDB" id="FungiDB:Z520_01496"/>
<dbReference type="GeneID" id="27707242"/>
<dbReference type="EMBL" id="KN848063">
    <property type="protein sequence ID" value="KIY03030.1"/>
    <property type="molecule type" value="Genomic_DNA"/>
</dbReference>
<dbReference type="Pfam" id="PF12697">
    <property type="entry name" value="Abhydrolase_6"/>
    <property type="match status" value="1"/>
</dbReference>
<accession>A0A0D2KHV2</accession>
<dbReference type="PANTHER" id="PTHR37017:SF13">
    <property type="entry name" value="AB HYDROLASE-1 DOMAIN-CONTAINING PROTEIN"/>
    <property type="match status" value="1"/>
</dbReference>
<proteinExistence type="predicted"/>
<organism evidence="2 3">
    <name type="scientific">Fonsecaea multimorphosa CBS 102226</name>
    <dbReference type="NCBI Taxonomy" id="1442371"/>
    <lineage>
        <taxon>Eukaryota</taxon>
        <taxon>Fungi</taxon>
        <taxon>Dikarya</taxon>
        <taxon>Ascomycota</taxon>
        <taxon>Pezizomycotina</taxon>
        <taxon>Eurotiomycetes</taxon>
        <taxon>Chaetothyriomycetidae</taxon>
        <taxon>Chaetothyriales</taxon>
        <taxon>Herpotrichiellaceae</taxon>
        <taxon>Fonsecaea</taxon>
    </lineage>
</organism>
<dbReference type="InterPro" id="IPR000073">
    <property type="entry name" value="AB_hydrolase_1"/>
</dbReference>
<name>A0A0D2KHV2_9EURO</name>
<feature type="domain" description="AB hydrolase-1" evidence="1">
    <location>
        <begin position="14"/>
        <end position="249"/>
    </location>
</feature>
<keyword evidence="3" id="KW-1185">Reference proteome</keyword>
<dbReference type="RefSeq" id="XP_016637152.1">
    <property type="nucleotide sequence ID" value="XM_016772013.1"/>
</dbReference>
<dbReference type="PANTHER" id="PTHR37017">
    <property type="entry name" value="AB HYDROLASE-1 DOMAIN-CONTAINING PROTEIN-RELATED"/>
    <property type="match status" value="1"/>
</dbReference>
<dbReference type="SUPFAM" id="SSF53474">
    <property type="entry name" value="alpha/beta-Hydrolases"/>
    <property type="match status" value="1"/>
</dbReference>
<evidence type="ECO:0000259" key="1">
    <source>
        <dbReference type="Pfam" id="PF12697"/>
    </source>
</evidence>
<sequence>MPGTNKPETNKPVIVIVPASFSPPSLYSEVVVALGSYGYETVVIHLPSVGNRSPLPASTMADDAAYIKSLTTKLADEGKEIILVMHSYGGICGTESTKGVTMAERAQSQLKGGIVRLFYISSPVPSLGGSITTQMGDKMPEFITIDGDYMFTNPEGCARTNFSDLPLARGVELARNMLPHSTVSFTGILTHPGYHSIPVSYLVCKDDLAVPLQVQESIISRIEEESGRKVDVYTCQSGHFPTISSVDEVTGSIRRATGETLL</sequence>
<dbReference type="STRING" id="1442371.A0A0D2KHV2"/>
<dbReference type="OrthoDB" id="1263307at2759"/>
<protein>
    <recommendedName>
        <fullName evidence="1">AB hydrolase-1 domain-containing protein</fullName>
    </recommendedName>
</protein>
<dbReference type="Gene3D" id="3.40.50.1820">
    <property type="entry name" value="alpha/beta hydrolase"/>
    <property type="match status" value="1"/>
</dbReference>
<evidence type="ECO:0000313" key="3">
    <source>
        <dbReference type="Proteomes" id="UP000053411"/>
    </source>
</evidence>
<reference evidence="2 3" key="1">
    <citation type="submission" date="2015-01" db="EMBL/GenBank/DDBJ databases">
        <title>The Genome Sequence of Fonsecaea multimorphosa CBS 102226.</title>
        <authorList>
            <consortium name="The Broad Institute Genomics Platform"/>
            <person name="Cuomo C."/>
            <person name="de Hoog S."/>
            <person name="Gorbushina A."/>
            <person name="Stielow B."/>
            <person name="Teixiera M."/>
            <person name="Abouelleil A."/>
            <person name="Chapman S.B."/>
            <person name="Priest M."/>
            <person name="Young S.K."/>
            <person name="Wortman J."/>
            <person name="Nusbaum C."/>
            <person name="Birren B."/>
        </authorList>
    </citation>
    <scope>NUCLEOTIDE SEQUENCE [LARGE SCALE GENOMIC DNA]</scope>
    <source>
        <strain evidence="2 3">CBS 102226</strain>
    </source>
</reference>
<dbReference type="InterPro" id="IPR052897">
    <property type="entry name" value="Sec-Metab_Biosynth_Hydrolase"/>
</dbReference>
<dbReference type="Proteomes" id="UP000053411">
    <property type="component" value="Unassembled WGS sequence"/>
</dbReference>
<gene>
    <name evidence="2" type="ORF">Z520_01496</name>
</gene>
<dbReference type="AlphaFoldDB" id="A0A0D2KHV2"/>
<evidence type="ECO:0000313" key="2">
    <source>
        <dbReference type="EMBL" id="KIY03030.1"/>
    </source>
</evidence>